<sequence>MGASLLAKRPSHPTSMLTDTPHSRAGSLPQRSPAAGISVKGTRKVPFAYPPGQTCFALCHSTHSV</sequence>
<protein>
    <submittedName>
        <fullName evidence="2">Uncharacterized protein</fullName>
    </submittedName>
</protein>
<dbReference type="EMBL" id="RCZA01000001">
    <property type="protein sequence ID" value="TPG87443.1"/>
    <property type="molecule type" value="Genomic_DNA"/>
</dbReference>
<name>A0A502IMS4_9PSED</name>
<feature type="region of interest" description="Disordered" evidence="1">
    <location>
        <begin position="1"/>
        <end position="41"/>
    </location>
</feature>
<proteinExistence type="predicted"/>
<dbReference type="Proteomes" id="UP000320914">
    <property type="component" value="Unassembled WGS sequence"/>
</dbReference>
<evidence type="ECO:0000313" key="3">
    <source>
        <dbReference type="Proteomes" id="UP000320914"/>
    </source>
</evidence>
<dbReference type="AlphaFoldDB" id="A0A502IMS4"/>
<gene>
    <name evidence="2" type="ORF">EAH74_02460</name>
</gene>
<organism evidence="2 3">
    <name type="scientific">Pseudomonas mandelii</name>
    <dbReference type="NCBI Taxonomy" id="75612"/>
    <lineage>
        <taxon>Bacteria</taxon>
        <taxon>Pseudomonadati</taxon>
        <taxon>Pseudomonadota</taxon>
        <taxon>Gammaproteobacteria</taxon>
        <taxon>Pseudomonadales</taxon>
        <taxon>Pseudomonadaceae</taxon>
        <taxon>Pseudomonas</taxon>
    </lineage>
</organism>
<accession>A0A502IMS4</accession>
<reference evidence="2 3" key="1">
    <citation type="journal article" date="2019" name="Environ. Microbiol.">
        <title>Species interactions and distinct microbial communities in high Arctic permafrost affected cryosols are associated with the CH4 and CO2 gas fluxes.</title>
        <authorList>
            <person name="Altshuler I."/>
            <person name="Hamel J."/>
            <person name="Turney S."/>
            <person name="Magnuson E."/>
            <person name="Levesque R."/>
            <person name="Greer C."/>
            <person name="Whyte L.G."/>
        </authorList>
    </citation>
    <scope>NUCLEOTIDE SEQUENCE [LARGE SCALE GENOMIC DNA]</scope>
    <source>
        <strain evidence="2 3">OWC5</strain>
    </source>
</reference>
<evidence type="ECO:0000256" key="1">
    <source>
        <dbReference type="SAM" id="MobiDB-lite"/>
    </source>
</evidence>
<comment type="caution">
    <text evidence="2">The sequence shown here is derived from an EMBL/GenBank/DDBJ whole genome shotgun (WGS) entry which is preliminary data.</text>
</comment>
<evidence type="ECO:0000313" key="2">
    <source>
        <dbReference type="EMBL" id="TPG87443.1"/>
    </source>
</evidence>